<gene>
    <name evidence="1" type="ORF">M9H77_21556</name>
</gene>
<evidence type="ECO:0000313" key="2">
    <source>
        <dbReference type="Proteomes" id="UP001060085"/>
    </source>
</evidence>
<reference evidence="2" key="1">
    <citation type="journal article" date="2023" name="Nat. Plants">
        <title>Single-cell RNA sequencing provides a high-resolution roadmap for understanding the multicellular compartmentation of specialized metabolism.</title>
        <authorList>
            <person name="Sun S."/>
            <person name="Shen X."/>
            <person name="Li Y."/>
            <person name="Li Y."/>
            <person name="Wang S."/>
            <person name="Li R."/>
            <person name="Zhang H."/>
            <person name="Shen G."/>
            <person name="Guo B."/>
            <person name="Wei J."/>
            <person name="Xu J."/>
            <person name="St-Pierre B."/>
            <person name="Chen S."/>
            <person name="Sun C."/>
        </authorList>
    </citation>
    <scope>NUCLEOTIDE SEQUENCE [LARGE SCALE GENOMIC DNA]</scope>
</reference>
<sequence>MLATQASARSRKLVGLSLRKSSLKIFCSSGFAIRKFVTSNAETNRFLIYWNSQITKYGREGNIKEAESLFSSMPMKNTVTHTAMLSAYAQNGLLKKARQVFDDMPERTVASWNAMITAYIRSKFGIDEGFRLFLQMPERNLVSYAAMIMGFMNSGRFHEAESLYSQTPVHIRDPACSNVLVNGYLKVGKFEKANQIFHQMDKKDVVSWSSMVDGYCKHGRVSVARELFDLMSERNEVTWSAMINGYMKMGNFEDGLDMFLKMRREGLVSIEPTIVTIILEACGRFDRYKEGCQVHGLVLHLGFNFDVYLGNSVITMYSRFGCLDAARSVFDSMLQKDIITWNSLIAGYVQARSLEEAHKLFERAPEKDVVSWTTMITGYSDKGLTESCVNLFNLMPVKDDISWTALISAFVNNGEYEEAICWFIHMLYNAVRPNGLTLSAVFSASAGLALLNQGRQVHSHVIKRNMESDLAVQNSLVSMYSKCGNVDCAYEIFCSITLPNIVSFNSMITGFAQNGYGKEALSLFDQTLDKGLEPTEITFLGVLSACAHVGLVEEGTNFFSSMRTLYHIEPGPDHYACMVDLLGRAGLLERAISLINSMPFEPHSGVWGALLSASRIHLCLDLAKLAAEKISELEPNNSAPYVVLSDMYGFAGNKADEEHVRMAKKLKGIKKSPGCSWISVKNSVNVFLSGDGSHKSFQEIRDILWTVLDDMKEVYWMDNYGFST</sequence>
<name>A0ACC0AMP0_CATRO</name>
<dbReference type="Proteomes" id="UP001060085">
    <property type="component" value="Linkage Group LG05"/>
</dbReference>
<proteinExistence type="predicted"/>
<accession>A0ACC0AMP0</accession>
<organism evidence="1 2">
    <name type="scientific">Catharanthus roseus</name>
    <name type="common">Madagascar periwinkle</name>
    <name type="synonym">Vinca rosea</name>
    <dbReference type="NCBI Taxonomy" id="4058"/>
    <lineage>
        <taxon>Eukaryota</taxon>
        <taxon>Viridiplantae</taxon>
        <taxon>Streptophyta</taxon>
        <taxon>Embryophyta</taxon>
        <taxon>Tracheophyta</taxon>
        <taxon>Spermatophyta</taxon>
        <taxon>Magnoliopsida</taxon>
        <taxon>eudicotyledons</taxon>
        <taxon>Gunneridae</taxon>
        <taxon>Pentapetalae</taxon>
        <taxon>asterids</taxon>
        <taxon>lamiids</taxon>
        <taxon>Gentianales</taxon>
        <taxon>Apocynaceae</taxon>
        <taxon>Rauvolfioideae</taxon>
        <taxon>Vinceae</taxon>
        <taxon>Catharanthinae</taxon>
        <taxon>Catharanthus</taxon>
    </lineage>
</organism>
<protein>
    <submittedName>
        <fullName evidence="1">Uncharacterized protein</fullName>
    </submittedName>
</protein>
<evidence type="ECO:0000313" key="1">
    <source>
        <dbReference type="EMBL" id="KAI5662233.1"/>
    </source>
</evidence>
<comment type="caution">
    <text evidence="1">The sequence shown here is derived from an EMBL/GenBank/DDBJ whole genome shotgun (WGS) entry which is preliminary data.</text>
</comment>
<keyword evidence="2" id="KW-1185">Reference proteome</keyword>
<dbReference type="EMBL" id="CM044705">
    <property type="protein sequence ID" value="KAI5662233.1"/>
    <property type="molecule type" value="Genomic_DNA"/>
</dbReference>